<dbReference type="Pfam" id="PF01472">
    <property type="entry name" value="PUA"/>
    <property type="match status" value="1"/>
</dbReference>
<organism evidence="4 5">
    <name type="scientific">Aristolochia fimbriata</name>
    <name type="common">White veined hardy Dutchman's pipe vine</name>
    <dbReference type="NCBI Taxonomy" id="158543"/>
    <lineage>
        <taxon>Eukaryota</taxon>
        <taxon>Viridiplantae</taxon>
        <taxon>Streptophyta</taxon>
        <taxon>Embryophyta</taxon>
        <taxon>Tracheophyta</taxon>
        <taxon>Spermatophyta</taxon>
        <taxon>Magnoliopsida</taxon>
        <taxon>Magnoliidae</taxon>
        <taxon>Piperales</taxon>
        <taxon>Aristolochiaceae</taxon>
        <taxon>Aristolochia</taxon>
    </lineage>
</organism>
<dbReference type="SMART" id="SM00359">
    <property type="entry name" value="PUA"/>
    <property type="match status" value="1"/>
</dbReference>
<proteinExistence type="predicted"/>
<evidence type="ECO:0000259" key="3">
    <source>
        <dbReference type="SMART" id="SM00359"/>
    </source>
</evidence>
<keyword evidence="5" id="KW-1185">Reference proteome</keyword>
<dbReference type="NCBIfam" id="TIGR00451">
    <property type="entry name" value="unchar_dom_2"/>
    <property type="match status" value="1"/>
</dbReference>
<evidence type="ECO:0000256" key="1">
    <source>
        <dbReference type="ARBA" id="ARBA00004496"/>
    </source>
</evidence>
<evidence type="ECO:0000313" key="4">
    <source>
        <dbReference type="EMBL" id="KAG9443916.1"/>
    </source>
</evidence>
<dbReference type="InterPro" id="IPR002478">
    <property type="entry name" value="PUA"/>
</dbReference>
<dbReference type="Proteomes" id="UP000825729">
    <property type="component" value="Unassembled WGS sequence"/>
</dbReference>
<evidence type="ECO:0000313" key="5">
    <source>
        <dbReference type="Proteomes" id="UP000825729"/>
    </source>
</evidence>
<dbReference type="InterPro" id="IPR015947">
    <property type="entry name" value="PUA-like_sf"/>
</dbReference>
<protein>
    <recommendedName>
        <fullName evidence="3">PUA domain-containing protein</fullName>
    </recommendedName>
</protein>
<dbReference type="SUPFAM" id="SSF88697">
    <property type="entry name" value="PUA domain-like"/>
    <property type="match status" value="1"/>
</dbReference>
<dbReference type="InterPro" id="IPR004521">
    <property type="entry name" value="Uncharacterised_CHP00451"/>
</dbReference>
<sequence>MSDFGKTQLYDHHQTSKQDWPINLLPARLKVKGTWASNLNKPIFTNRNSSWTLNACDSDPVVAVKFFRERPTSSSELQLRFRPRRDYCLAQPVLPLSLLVVRPTGYLSRWNRTIFHSGDMFKNQNHLNLVLVNNVPLFFNVRDGPYMPTLRLLHQYPEIMKKLQVDRGAIKFVLAGANIMCPGLTSPGGALDDDVSEETPVAIMAEGKQHALAIGFTKMSAKDIRAINKGIGVDNMHYLNDGLWKMERLD</sequence>
<dbReference type="PROSITE" id="PS50890">
    <property type="entry name" value="PUA"/>
    <property type="match status" value="1"/>
</dbReference>
<reference evidence="4 5" key="1">
    <citation type="submission" date="2021-07" db="EMBL/GenBank/DDBJ databases">
        <title>The Aristolochia fimbriata genome: insights into angiosperm evolution, floral development and chemical biosynthesis.</title>
        <authorList>
            <person name="Jiao Y."/>
        </authorList>
    </citation>
    <scope>NUCLEOTIDE SEQUENCE [LARGE SCALE GENOMIC DNA]</scope>
    <source>
        <strain evidence="4">IBCAS-2021</strain>
        <tissue evidence="4">Leaf</tissue>
    </source>
</reference>
<feature type="domain" description="PUA" evidence="3">
    <location>
        <begin position="161"/>
        <end position="240"/>
    </location>
</feature>
<dbReference type="Pfam" id="PF17832">
    <property type="entry name" value="Pre-PUA"/>
    <property type="match status" value="1"/>
</dbReference>
<dbReference type="PANTHER" id="PTHR22798:SF0">
    <property type="entry name" value="MALIGNANT T-CELL-AMPLIFIED SEQUENCE 1"/>
    <property type="match status" value="1"/>
</dbReference>
<dbReference type="EMBL" id="JAINDJ010000006">
    <property type="protein sequence ID" value="KAG9443916.1"/>
    <property type="molecule type" value="Genomic_DNA"/>
</dbReference>
<dbReference type="CDD" id="cd21155">
    <property type="entry name" value="PUA_MCTS-1-like"/>
    <property type="match status" value="1"/>
</dbReference>
<dbReference type="PANTHER" id="PTHR22798">
    <property type="entry name" value="MCT-1 PROTEIN"/>
    <property type="match status" value="1"/>
</dbReference>
<keyword evidence="2" id="KW-0963">Cytoplasm</keyword>
<comment type="caution">
    <text evidence="4">The sequence shown here is derived from an EMBL/GenBank/DDBJ whole genome shotgun (WGS) entry which is preliminary data.</text>
</comment>
<dbReference type="Gene3D" id="3.10.400.20">
    <property type="match status" value="1"/>
</dbReference>
<name>A0AAV7E678_ARIFI</name>
<dbReference type="InterPro" id="IPR016437">
    <property type="entry name" value="MCT-1/Tma20"/>
</dbReference>
<dbReference type="GO" id="GO:0001731">
    <property type="term" value="P:formation of translation preinitiation complex"/>
    <property type="evidence" value="ECO:0007669"/>
    <property type="project" value="TreeGrafter"/>
</dbReference>
<comment type="subcellular location">
    <subcellularLocation>
        <location evidence="1">Cytoplasm</location>
    </subcellularLocation>
</comment>
<accession>A0AAV7E678</accession>
<dbReference type="InterPro" id="IPR041366">
    <property type="entry name" value="Pre-PUA"/>
</dbReference>
<dbReference type="AlphaFoldDB" id="A0AAV7E678"/>
<gene>
    <name evidence="4" type="ORF">H6P81_015256</name>
</gene>
<dbReference type="GO" id="GO:0005737">
    <property type="term" value="C:cytoplasm"/>
    <property type="evidence" value="ECO:0007669"/>
    <property type="project" value="UniProtKB-SubCell"/>
</dbReference>
<evidence type="ECO:0000256" key="2">
    <source>
        <dbReference type="ARBA" id="ARBA00022490"/>
    </source>
</evidence>
<dbReference type="GO" id="GO:0003723">
    <property type="term" value="F:RNA binding"/>
    <property type="evidence" value="ECO:0007669"/>
    <property type="project" value="InterPro"/>
</dbReference>